<evidence type="ECO:0000313" key="6">
    <source>
        <dbReference type="Proteomes" id="UP000666240"/>
    </source>
</evidence>
<protein>
    <submittedName>
        <fullName evidence="5">Helix-turn-helix transcriptional regulator</fullName>
    </submittedName>
</protein>
<dbReference type="InterPro" id="IPR051011">
    <property type="entry name" value="Metal_resp_trans_reg"/>
</dbReference>
<dbReference type="AlphaFoldDB" id="A0A8J7RQF2"/>
<keyword evidence="1" id="KW-0805">Transcription regulation</keyword>
<dbReference type="NCBIfam" id="NF033788">
    <property type="entry name" value="HTH_metalloreg"/>
    <property type="match status" value="1"/>
</dbReference>
<dbReference type="PANTHER" id="PTHR43132:SF2">
    <property type="entry name" value="ARSENICAL RESISTANCE OPERON REPRESSOR ARSR-RELATED"/>
    <property type="match status" value="1"/>
</dbReference>
<dbReference type="InterPro" id="IPR036388">
    <property type="entry name" value="WH-like_DNA-bd_sf"/>
</dbReference>
<sequence>MSSETGILQQADAQVVELRAKLFRGLADFSRMSILAALRDGPLSVGEIVGATGLSQSNASNHLRCLSECGLVVGEPDGRFVRYRLSDPRLDELMRLADDLLAGTARGVDSCENFKGTGTV</sequence>
<gene>
    <name evidence="5" type="ORF">J5Y06_15975</name>
</gene>
<dbReference type="SUPFAM" id="SSF46785">
    <property type="entry name" value="Winged helix' DNA-binding domain"/>
    <property type="match status" value="1"/>
</dbReference>
<proteinExistence type="predicted"/>
<keyword evidence="6" id="KW-1185">Reference proteome</keyword>
<dbReference type="InterPro" id="IPR036390">
    <property type="entry name" value="WH_DNA-bd_sf"/>
</dbReference>
<feature type="domain" description="HTH arsR-type" evidence="4">
    <location>
        <begin position="11"/>
        <end position="105"/>
    </location>
</feature>
<dbReference type="SMART" id="SM00418">
    <property type="entry name" value="HTH_ARSR"/>
    <property type="match status" value="1"/>
</dbReference>
<keyword evidence="2" id="KW-0238">DNA-binding</keyword>
<evidence type="ECO:0000256" key="1">
    <source>
        <dbReference type="ARBA" id="ARBA00023015"/>
    </source>
</evidence>
<dbReference type="Proteomes" id="UP000666240">
    <property type="component" value="Unassembled WGS sequence"/>
</dbReference>
<evidence type="ECO:0000256" key="3">
    <source>
        <dbReference type="ARBA" id="ARBA00023163"/>
    </source>
</evidence>
<dbReference type="InterPro" id="IPR001845">
    <property type="entry name" value="HTH_ArsR_DNA-bd_dom"/>
</dbReference>
<keyword evidence="3" id="KW-0804">Transcription</keyword>
<organism evidence="5 6">
    <name type="scientific">Tianweitania sediminis</name>
    <dbReference type="NCBI Taxonomy" id="1502156"/>
    <lineage>
        <taxon>Bacteria</taxon>
        <taxon>Pseudomonadati</taxon>
        <taxon>Pseudomonadota</taxon>
        <taxon>Alphaproteobacteria</taxon>
        <taxon>Hyphomicrobiales</taxon>
        <taxon>Phyllobacteriaceae</taxon>
        <taxon>Tianweitania</taxon>
    </lineage>
</organism>
<dbReference type="RefSeq" id="WP_013654510.1">
    <property type="nucleotide sequence ID" value="NZ_JAGIYY010000006.1"/>
</dbReference>
<name>A0A8J7RQF2_9HYPH</name>
<dbReference type="EMBL" id="JAGIYY010000006">
    <property type="protein sequence ID" value="MBP0440154.1"/>
    <property type="molecule type" value="Genomic_DNA"/>
</dbReference>
<accession>A0A8J7RQF2</accession>
<evidence type="ECO:0000259" key="4">
    <source>
        <dbReference type="PROSITE" id="PS50987"/>
    </source>
</evidence>
<dbReference type="InterPro" id="IPR011991">
    <property type="entry name" value="ArsR-like_HTH"/>
</dbReference>
<dbReference type="CDD" id="cd00090">
    <property type="entry name" value="HTH_ARSR"/>
    <property type="match status" value="1"/>
</dbReference>
<evidence type="ECO:0000313" key="5">
    <source>
        <dbReference type="EMBL" id="MBP0440154.1"/>
    </source>
</evidence>
<dbReference type="GO" id="GO:0003677">
    <property type="term" value="F:DNA binding"/>
    <property type="evidence" value="ECO:0007669"/>
    <property type="project" value="UniProtKB-KW"/>
</dbReference>
<dbReference type="PANTHER" id="PTHR43132">
    <property type="entry name" value="ARSENICAL RESISTANCE OPERON REPRESSOR ARSR-RELATED"/>
    <property type="match status" value="1"/>
</dbReference>
<dbReference type="Pfam" id="PF01022">
    <property type="entry name" value="HTH_5"/>
    <property type="match status" value="1"/>
</dbReference>
<dbReference type="Gene3D" id="1.10.10.10">
    <property type="entry name" value="Winged helix-like DNA-binding domain superfamily/Winged helix DNA-binding domain"/>
    <property type="match status" value="1"/>
</dbReference>
<dbReference type="PROSITE" id="PS50987">
    <property type="entry name" value="HTH_ARSR_2"/>
    <property type="match status" value="1"/>
</dbReference>
<comment type="caution">
    <text evidence="5">The sequence shown here is derived from an EMBL/GenBank/DDBJ whole genome shotgun (WGS) entry which is preliminary data.</text>
</comment>
<reference evidence="5" key="1">
    <citation type="submission" date="2021-03" db="EMBL/GenBank/DDBJ databases">
        <title>Genome sequencing and assembly of Tianweitania sediminis.</title>
        <authorList>
            <person name="Chhetri G."/>
        </authorList>
    </citation>
    <scope>NUCLEOTIDE SEQUENCE</scope>
    <source>
        <strain evidence="5">Z8</strain>
    </source>
</reference>
<dbReference type="GO" id="GO:0003700">
    <property type="term" value="F:DNA-binding transcription factor activity"/>
    <property type="evidence" value="ECO:0007669"/>
    <property type="project" value="InterPro"/>
</dbReference>
<dbReference type="PRINTS" id="PR00778">
    <property type="entry name" value="HTHARSR"/>
</dbReference>
<evidence type="ECO:0000256" key="2">
    <source>
        <dbReference type="ARBA" id="ARBA00023125"/>
    </source>
</evidence>